<name>A0A0D0D9M8_9AGAM</name>
<keyword evidence="3" id="KW-1185">Reference proteome</keyword>
<reference evidence="2 3" key="1">
    <citation type="submission" date="2014-04" db="EMBL/GenBank/DDBJ databases">
        <authorList>
            <consortium name="DOE Joint Genome Institute"/>
            <person name="Kuo A."/>
            <person name="Kohler A."/>
            <person name="Jargeat P."/>
            <person name="Nagy L.G."/>
            <person name="Floudas D."/>
            <person name="Copeland A."/>
            <person name="Barry K.W."/>
            <person name="Cichocki N."/>
            <person name="Veneault-Fourrey C."/>
            <person name="LaButti K."/>
            <person name="Lindquist E.A."/>
            <person name="Lipzen A."/>
            <person name="Lundell T."/>
            <person name="Morin E."/>
            <person name="Murat C."/>
            <person name="Sun H."/>
            <person name="Tunlid A."/>
            <person name="Henrissat B."/>
            <person name="Grigoriev I.V."/>
            <person name="Hibbett D.S."/>
            <person name="Martin F."/>
            <person name="Nordberg H.P."/>
            <person name="Cantor M.N."/>
            <person name="Hua S.X."/>
        </authorList>
    </citation>
    <scope>NUCLEOTIDE SEQUENCE [LARGE SCALE GENOMIC DNA]</scope>
    <source>
        <strain evidence="2 3">Ve08.2h10</strain>
    </source>
</reference>
<feature type="region of interest" description="Disordered" evidence="1">
    <location>
        <begin position="58"/>
        <end position="86"/>
    </location>
</feature>
<evidence type="ECO:0000256" key="1">
    <source>
        <dbReference type="SAM" id="MobiDB-lite"/>
    </source>
</evidence>
<reference evidence="3" key="2">
    <citation type="submission" date="2015-01" db="EMBL/GenBank/DDBJ databases">
        <title>Evolutionary Origins and Diversification of the Mycorrhizal Mutualists.</title>
        <authorList>
            <consortium name="DOE Joint Genome Institute"/>
            <consortium name="Mycorrhizal Genomics Consortium"/>
            <person name="Kohler A."/>
            <person name="Kuo A."/>
            <person name="Nagy L.G."/>
            <person name="Floudas D."/>
            <person name="Copeland A."/>
            <person name="Barry K.W."/>
            <person name="Cichocki N."/>
            <person name="Veneault-Fourrey C."/>
            <person name="LaButti K."/>
            <person name="Lindquist E.A."/>
            <person name="Lipzen A."/>
            <person name="Lundell T."/>
            <person name="Morin E."/>
            <person name="Murat C."/>
            <person name="Riley R."/>
            <person name="Ohm R."/>
            <person name="Sun H."/>
            <person name="Tunlid A."/>
            <person name="Henrissat B."/>
            <person name="Grigoriev I.V."/>
            <person name="Hibbett D.S."/>
            <person name="Martin F."/>
        </authorList>
    </citation>
    <scope>NUCLEOTIDE SEQUENCE [LARGE SCALE GENOMIC DNA]</scope>
    <source>
        <strain evidence="3">Ve08.2h10</strain>
    </source>
</reference>
<evidence type="ECO:0000313" key="2">
    <source>
        <dbReference type="EMBL" id="KIK80481.1"/>
    </source>
</evidence>
<dbReference type="HOGENOM" id="CLU_1563370_0_0_1"/>
<protein>
    <submittedName>
        <fullName evidence="2">Uncharacterized protein</fullName>
    </submittedName>
</protein>
<dbReference type="InParanoid" id="A0A0D0D9M8"/>
<organism evidence="2 3">
    <name type="scientific">Paxillus rubicundulus Ve08.2h10</name>
    <dbReference type="NCBI Taxonomy" id="930991"/>
    <lineage>
        <taxon>Eukaryota</taxon>
        <taxon>Fungi</taxon>
        <taxon>Dikarya</taxon>
        <taxon>Basidiomycota</taxon>
        <taxon>Agaricomycotina</taxon>
        <taxon>Agaricomycetes</taxon>
        <taxon>Agaricomycetidae</taxon>
        <taxon>Boletales</taxon>
        <taxon>Paxilineae</taxon>
        <taxon>Paxillaceae</taxon>
        <taxon>Paxillus</taxon>
    </lineage>
</organism>
<feature type="compositionally biased region" description="Low complexity" evidence="1">
    <location>
        <begin position="154"/>
        <end position="171"/>
    </location>
</feature>
<evidence type="ECO:0000313" key="3">
    <source>
        <dbReference type="Proteomes" id="UP000054538"/>
    </source>
</evidence>
<sequence length="171" mass="19130">MSKMKLLVHGPTRSQHLFALTTGIDSRSLVINGNKEFFLFMDMCAEFSWVSHRMTPKEMGRSNRRIQPTPRQRTRSWGSHKEPTGQKLGEIEPKLMNTIIKNDFKCPVVLTLPHNHLPGSRGLSSQSVSSGPRNWRSCLHGYSHRAFSLKEKPSTLSSSSTPSSASLSAPL</sequence>
<dbReference type="EMBL" id="KN826009">
    <property type="protein sequence ID" value="KIK80481.1"/>
    <property type="molecule type" value="Genomic_DNA"/>
</dbReference>
<dbReference type="AlphaFoldDB" id="A0A0D0D9M8"/>
<proteinExistence type="predicted"/>
<gene>
    <name evidence="2" type="ORF">PAXRUDRAFT_233560</name>
</gene>
<accession>A0A0D0D9M8</accession>
<dbReference type="OrthoDB" id="3260919at2759"/>
<dbReference type="Proteomes" id="UP000054538">
    <property type="component" value="Unassembled WGS sequence"/>
</dbReference>
<feature type="region of interest" description="Disordered" evidence="1">
    <location>
        <begin position="150"/>
        <end position="171"/>
    </location>
</feature>